<name>A0A9W9ZHL6_9CNID</name>
<reference evidence="3" key="1">
    <citation type="submission" date="2023-01" db="EMBL/GenBank/DDBJ databases">
        <title>Genome assembly of the deep-sea coral Lophelia pertusa.</title>
        <authorList>
            <person name="Herrera S."/>
            <person name="Cordes E."/>
        </authorList>
    </citation>
    <scope>NUCLEOTIDE SEQUENCE</scope>
    <source>
        <strain evidence="3">USNM1676648</strain>
        <tissue evidence="3">Polyp</tissue>
    </source>
</reference>
<dbReference type="OrthoDB" id="5999315at2759"/>
<dbReference type="AlphaFoldDB" id="A0A9W9ZHL6"/>
<keyword evidence="4" id="KW-1185">Reference proteome</keyword>
<evidence type="ECO:0000313" key="3">
    <source>
        <dbReference type="EMBL" id="KAJ7381847.1"/>
    </source>
</evidence>
<gene>
    <name evidence="3" type="ORF">OS493_038678</name>
</gene>
<accession>A0A9W9ZHL6</accession>
<evidence type="ECO:0000313" key="4">
    <source>
        <dbReference type="Proteomes" id="UP001163046"/>
    </source>
</evidence>
<protein>
    <submittedName>
        <fullName evidence="3">Uncharacterized protein</fullName>
    </submittedName>
</protein>
<feature type="compositionally biased region" description="Basic and acidic residues" evidence="1">
    <location>
        <begin position="195"/>
        <end position="209"/>
    </location>
</feature>
<keyword evidence="2" id="KW-0732">Signal</keyword>
<proteinExistence type="predicted"/>
<evidence type="ECO:0000256" key="2">
    <source>
        <dbReference type="SAM" id="SignalP"/>
    </source>
</evidence>
<feature type="compositionally biased region" description="Polar residues" evidence="1">
    <location>
        <begin position="125"/>
        <end position="149"/>
    </location>
</feature>
<feature type="signal peptide" evidence="2">
    <location>
        <begin position="1"/>
        <end position="24"/>
    </location>
</feature>
<comment type="caution">
    <text evidence="3">The sequence shown here is derived from an EMBL/GenBank/DDBJ whole genome shotgun (WGS) entry which is preliminary data.</text>
</comment>
<feature type="region of interest" description="Disordered" evidence="1">
    <location>
        <begin position="185"/>
        <end position="213"/>
    </location>
</feature>
<dbReference type="Proteomes" id="UP001163046">
    <property type="component" value="Unassembled WGS sequence"/>
</dbReference>
<feature type="region of interest" description="Disordered" evidence="1">
    <location>
        <begin position="320"/>
        <end position="344"/>
    </location>
</feature>
<evidence type="ECO:0000256" key="1">
    <source>
        <dbReference type="SAM" id="MobiDB-lite"/>
    </source>
</evidence>
<feature type="region of interest" description="Disordered" evidence="1">
    <location>
        <begin position="125"/>
        <end position="170"/>
    </location>
</feature>
<feature type="chain" id="PRO_5040986521" evidence="2">
    <location>
        <begin position="25"/>
        <end position="344"/>
    </location>
</feature>
<sequence>MVRASSFVLLVCLFFWVASKRGHGFPAKLQANDFEDDKGDLNQKERDHIRQILLQAAKEIKDQDVIKVLKKSLILRLKICFSSPLPTGAPLIGVLPAGNPINSGSPTSKPGPSLGQSITFKPLTTTSEGQIPTSSGPTTNQSAVNSSTAGPGMNEYATETNTGNDSPDLPEEALEDVIASISRRDDIPAAAPVHDLPRDELTRGDHDDSLVPINGIEDPAVQQAELEGLDKQLALSDRDQTDDNDMAKLSESVVADKETTLIDEPDEELDVSIDDTSDAVGKATLHEEEKQSVDEMMTADSDEGEFSSVIRIDYDDLQYDEEKTGAGGGDLGPIIEPQEELSLY</sequence>
<dbReference type="EMBL" id="MU825985">
    <property type="protein sequence ID" value="KAJ7381847.1"/>
    <property type="molecule type" value="Genomic_DNA"/>
</dbReference>
<organism evidence="3 4">
    <name type="scientific">Desmophyllum pertusum</name>
    <dbReference type="NCBI Taxonomy" id="174260"/>
    <lineage>
        <taxon>Eukaryota</taxon>
        <taxon>Metazoa</taxon>
        <taxon>Cnidaria</taxon>
        <taxon>Anthozoa</taxon>
        <taxon>Hexacorallia</taxon>
        <taxon>Scleractinia</taxon>
        <taxon>Caryophylliina</taxon>
        <taxon>Caryophylliidae</taxon>
        <taxon>Desmophyllum</taxon>
    </lineage>
</organism>